<name>A0A1C1YVD9_9HYPH</name>
<protein>
    <recommendedName>
        <fullName evidence="7">Iron dicitrate transport regulator FecR</fullName>
    </recommendedName>
</protein>
<dbReference type="Pfam" id="PF16344">
    <property type="entry name" value="FecR_C"/>
    <property type="match status" value="1"/>
</dbReference>
<evidence type="ECO:0000259" key="4">
    <source>
        <dbReference type="Pfam" id="PF16344"/>
    </source>
</evidence>
<feature type="domain" description="FecR protein" evidence="2">
    <location>
        <begin position="129"/>
        <end position="223"/>
    </location>
</feature>
<dbReference type="Proteomes" id="UP000094795">
    <property type="component" value="Unassembled WGS sequence"/>
</dbReference>
<feature type="transmembrane region" description="Helical" evidence="1">
    <location>
        <begin position="93"/>
        <end position="119"/>
    </location>
</feature>
<dbReference type="STRING" id="1480615.AWJ14_14325"/>
<comment type="caution">
    <text evidence="5">The sequence shown here is derived from an EMBL/GenBank/DDBJ whole genome shotgun (WGS) entry which is preliminary data.</text>
</comment>
<evidence type="ECO:0000313" key="6">
    <source>
        <dbReference type="Proteomes" id="UP000094795"/>
    </source>
</evidence>
<feature type="domain" description="Protein FecR C-terminal" evidence="4">
    <location>
        <begin position="271"/>
        <end position="325"/>
    </location>
</feature>
<evidence type="ECO:0000313" key="5">
    <source>
        <dbReference type="EMBL" id="OCW57471.1"/>
    </source>
</evidence>
<dbReference type="PANTHER" id="PTHR30273">
    <property type="entry name" value="PERIPLASMIC SIGNAL SENSOR AND SIGMA FACTOR ACTIVATOR FECR-RELATED"/>
    <property type="match status" value="1"/>
</dbReference>
<feature type="domain" description="FecR N-terminal" evidence="3">
    <location>
        <begin position="17"/>
        <end position="56"/>
    </location>
</feature>
<dbReference type="EMBL" id="LQZT01000014">
    <property type="protein sequence ID" value="OCW57471.1"/>
    <property type="molecule type" value="Genomic_DNA"/>
</dbReference>
<dbReference type="GO" id="GO:0016989">
    <property type="term" value="F:sigma factor antagonist activity"/>
    <property type="evidence" value="ECO:0007669"/>
    <property type="project" value="TreeGrafter"/>
</dbReference>
<dbReference type="Gene3D" id="3.55.50.30">
    <property type="match status" value="1"/>
</dbReference>
<keyword evidence="6" id="KW-1185">Reference proteome</keyword>
<dbReference type="Pfam" id="PF16220">
    <property type="entry name" value="DUF4880"/>
    <property type="match status" value="1"/>
</dbReference>
<dbReference type="InterPro" id="IPR012373">
    <property type="entry name" value="Ferrdict_sens_TM"/>
</dbReference>
<sequence length="341" mass="36506">MDRSVGQHNDQEQIEADAAKWVIRLGGEPLSARERAEFDRWRAQSPAHARAFAFASATWSDLAELRHDPGALARDVAPAGRWPRRAPAGGGRAWLRAGIVSLALALGLVPVAGLTAFWYGDPMVMLAADYRTGPGERRNISLPDGSTMELSSASAATLHFSASERRVELLQGAAYFTAAPLGTGETRPFVVAGADGTATALGTQFLVDRSSDAVVVTVAEHEVRVALAGTDNDARSVVLSPGQSVRYTSGAGLDAVREADVEQASAWRRGRIVFDQVPLSDVVAELNRYRRGRIVITDAALADRKVSGVFETADLDRALETIARELHARTASVPPLVTLLY</sequence>
<evidence type="ECO:0000259" key="2">
    <source>
        <dbReference type="Pfam" id="PF04773"/>
    </source>
</evidence>
<dbReference type="AlphaFoldDB" id="A0A1C1YVD9"/>
<dbReference type="Pfam" id="PF04773">
    <property type="entry name" value="FecR"/>
    <property type="match status" value="1"/>
</dbReference>
<organism evidence="5 6">
    <name type="scientific">Hoeflea olei</name>
    <dbReference type="NCBI Taxonomy" id="1480615"/>
    <lineage>
        <taxon>Bacteria</taxon>
        <taxon>Pseudomonadati</taxon>
        <taxon>Pseudomonadota</taxon>
        <taxon>Alphaproteobacteria</taxon>
        <taxon>Hyphomicrobiales</taxon>
        <taxon>Rhizobiaceae</taxon>
        <taxon>Hoeflea</taxon>
    </lineage>
</organism>
<gene>
    <name evidence="5" type="ORF">AWJ14_14325</name>
</gene>
<keyword evidence="1" id="KW-0812">Transmembrane</keyword>
<evidence type="ECO:0008006" key="7">
    <source>
        <dbReference type="Google" id="ProtNLM"/>
    </source>
</evidence>
<dbReference type="Gene3D" id="2.60.120.1440">
    <property type="match status" value="1"/>
</dbReference>
<dbReference type="InterPro" id="IPR032623">
    <property type="entry name" value="FecR_N"/>
</dbReference>
<accession>A0A1C1YVD9</accession>
<dbReference type="OrthoDB" id="9798846at2"/>
<evidence type="ECO:0000259" key="3">
    <source>
        <dbReference type="Pfam" id="PF16220"/>
    </source>
</evidence>
<dbReference type="PANTHER" id="PTHR30273:SF2">
    <property type="entry name" value="PROTEIN FECR"/>
    <property type="match status" value="1"/>
</dbReference>
<evidence type="ECO:0000256" key="1">
    <source>
        <dbReference type="SAM" id="Phobius"/>
    </source>
</evidence>
<keyword evidence="1" id="KW-0472">Membrane</keyword>
<dbReference type="InterPro" id="IPR006860">
    <property type="entry name" value="FecR"/>
</dbReference>
<dbReference type="InterPro" id="IPR032508">
    <property type="entry name" value="FecR_C"/>
</dbReference>
<keyword evidence="1" id="KW-1133">Transmembrane helix</keyword>
<dbReference type="PIRSF" id="PIRSF018266">
    <property type="entry name" value="FecR"/>
    <property type="match status" value="1"/>
</dbReference>
<proteinExistence type="predicted"/>
<reference evidence="5 6" key="1">
    <citation type="submission" date="2015-12" db="EMBL/GenBank/DDBJ databases">
        <authorList>
            <person name="Shamseldin A."/>
            <person name="Moawad H."/>
            <person name="Abd El-Rahim W.M."/>
            <person name="Sadowsky M.J."/>
        </authorList>
    </citation>
    <scope>NUCLEOTIDE SEQUENCE [LARGE SCALE GENOMIC DNA]</scope>
    <source>
        <strain evidence="5 6">JC234</strain>
    </source>
</reference>